<dbReference type="EMBL" id="JBFOLJ010000003">
    <property type="protein sequence ID" value="KAL2548840.1"/>
    <property type="molecule type" value="Genomic_DNA"/>
</dbReference>
<dbReference type="Proteomes" id="UP001604277">
    <property type="component" value="Unassembled WGS sequence"/>
</dbReference>
<comment type="caution">
    <text evidence="1">The sequence shown here is derived from an EMBL/GenBank/DDBJ whole genome shotgun (WGS) entry which is preliminary data.</text>
</comment>
<proteinExistence type="predicted"/>
<dbReference type="AlphaFoldDB" id="A0ABD1WKC0"/>
<sequence>MGGWGTCGARGVEREREEIVGFDGDAELWKEIVLGYGFVEKLEHIQMLRIAIDKHCNFGEGGIALAKAVHGSAPDIVGKLPENMGKPENAKPDIFFFVFKLLLP</sequence>
<protein>
    <submittedName>
        <fullName evidence="1">Uncharacterized protein</fullName>
    </submittedName>
</protein>
<evidence type="ECO:0000313" key="2">
    <source>
        <dbReference type="Proteomes" id="UP001604277"/>
    </source>
</evidence>
<organism evidence="1 2">
    <name type="scientific">Forsythia ovata</name>
    <dbReference type="NCBI Taxonomy" id="205694"/>
    <lineage>
        <taxon>Eukaryota</taxon>
        <taxon>Viridiplantae</taxon>
        <taxon>Streptophyta</taxon>
        <taxon>Embryophyta</taxon>
        <taxon>Tracheophyta</taxon>
        <taxon>Spermatophyta</taxon>
        <taxon>Magnoliopsida</taxon>
        <taxon>eudicotyledons</taxon>
        <taxon>Gunneridae</taxon>
        <taxon>Pentapetalae</taxon>
        <taxon>asterids</taxon>
        <taxon>lamiids</taxon>
        <taxon>Lamiales</taxon>
        <taxon>Oleaceae</taxon>
        <taxon>Forsythieae</taxon>
        <taxon>Forsythia</taxon>
    </lineage>
</organism>
<keyword evidence="2" id="KW-1185">Reference proteome</keyword>
<reference evidence="2" key="1">
    <citation type="submission" date="2024-07" db="EMBL/GenBank/DDBJ databases">
        <title>Two chromosome-level genome assemblies of Korean endemic species Abeliophyllum distichum and Forsythia ovata (Oleaceae).</title>
        <authorList>
            <person name="Jang H."/>
        </authorList>
    </citation>
    <scope>NUCLEOTIDE SEQUENCE [LARGE SCALE GENOMIC DNA]</scope>
</reference>
<accession>A0ABD1WKC0</accession>
<name>A0ABD1WKC0_9LAMI</name>
<evidence type="ECO:0000313" key="1">
    <source>
        <dbReference type="EMBL" id="KAL2548840.1"/>
    </source>
</evidence>
<gene>
    <name evidence="1" type="ORF">Fot_10370</name>
</gene>